<dbReference type="WBParaSite" id="ES5_v2.g984.t1">
    <property type="protein sequence ID" value="ES5_v2.g984.t1"/>
    <property type="gene ID" value="ES5_v2.g984"/>
</dbReference>
<evidence type="ECO:0000313" key="2">
    <source>
        <dbReference type="WBParaSite" id="ES5_v2.g984.t1"/>
    </source>
</evidence>
<dbReference type="Proteomes" id="UP000887579">
    <property type="component" value="Unplaced"/>
</dbReference>
<sequence>MEVKIVAFIVTKNGNVRHFHEPNNGRIESMPPRSFVNFGTRYNFEQFYMTAHRSWKGTAKTIMITKIYDDIGISMAEAQEFLLGLTYLHQIVSCPISLPTTVNQADAIAQRGQNLYRTLKMFCPNKIPRNADGGIDNKKLTEILSINTEELPKSRYNA</sequence>
<organism evidence="1 2">
    <name type="scientific">Panagrolaimus sp. ES5</name>
    <dbReference type="NCBI Taxonomy" id="591445"/>
    <lineage>
        <taxon>Eukaryota</taxon>
        <taxon>Metazoa</taxon>
        <taxon>Ecdysozoa</taxon>
        <taxon>Nematoda</taxon>
        <taxon>Chromadorea</taxon>
        <taxon>Rhabditida</taxon>
        <taxon>Tylenchina</taxon>
        <taxon>Panagrolaimomorpha</taxon>
        <taxon>Panagrolaimoidea</taxon>
        <taxon>Panagrolaimidae</taxon>
        <taxon>Panagrolaimus</taxon>
    </lineage>
</organism>
<protein>
    <submittedName>
        <fullName evidence="2">Piwi domain-containing protein</fullName>
    </submittedName>
</protein>
<name>A0AC34GY36_9BILA</name>
<accession>A0AC34GY36</accession>
<proteinExistence type="predicted"/>
<evidence type="ECO:0000313" key="1">
    <source>
        <dbReference type="Proteomes" id="UP000887579"/>
    </source>
</evidence>
<reference evidence="2" key="1">
    <citation type="submission" date="2022-11" db="UniProtKB">
        <authorList>
            <consortium name="WormBaseParasite"/>
        </authorList>
    </citation>
    <scope>IDENTIFICATION</scope>
</reference>